<dbReference type="RefSeq" id="WP_069447394.1">
    <property type="nucleotide sequence ID" value="NZ_MDCJ01000003.1"/>
</dbReference>
<feature type="region of interest" description="Disordered" evidence="1">
    <location>
        <begin position="1"/>
        <end position="20"/>
    </location>
</feature>
<dbReference type="EMBL" id="MDCJ01000003">
    <property type="protein sequence ID" value="ODS09743.1"/>
    <property type="molecule type" value="Genomic_DNA"/>
</dbReference>
<dbReference type="AlphaFoldDB" id="A0A1E3WJ00"/>
<sequence length="353" mass="40579">MTRKSRTYPKSKSAETAHHDKYDESMESKLCKLHARVLCVGKIPDKYFSIYEKSQRNASSLKNKERADLELFDKYTQVYGLPKTHKNGKEMKWLTLWKMKAIHAFCLFIDDPKRCHKGRLMGLHQCKSSMKTLQFKQRVELVKVVTTLFTLMNVDGCRIGRYADKRKKQTPLYDENGHELLRAVTHSEIRDQHEFIWSSAITKTKYTDVINMLKLAGFFEVESCYVGNVEGEVIRHEMRLNGATAEEIGEIPRIKSVAAYKWFKESFINALLGVVPESTREMLRTSLDVAKADMAKKKLSSMYATHSASSAGFWTKKRKEFLQLLGLTRYPQGAPPAPNPYGDTLPELDYGWG</sequence>
<organism evidence="2 3">
    <name type="scientific">Vibrio scophthalmi</name>
    <dbReference type="NCBI Taxonomy" id="45658"/>
    <lineage>
        <taxon>Bacteria</taxon>
        <taxon>Pseudomonadati</taxon>
        <taxon>Pseudomonadota</taxon>
        <taxon>Gammaproteobacteria</taxon>
        <taxon>Vibrionales</taxon>
        <taxon>Vibrionaceae</taxon>
        <taxon>Vibrio</taxon>
    </lineage>
</organism>
<protein>
    <submittedName>
        <fullName evidence="2">Uncharacterized protein</fullName>
    </submittedName>
</protein>
<reference evidence="2 3" key="1">
    <citation type="submission" date="2016-08" db="EMBL/GenBank/DDBJ databases">
        <title>Genome sequencing of Vibrio scophthalmi strain FP3289, an isolated from Paralichthys olivaceus.</title>
        <authorList>
            <person name="Han H.-J."/>
        </authorList>
    </citation>
    <scope>NUCLEOTIDE SEQUENCE [LARGE SCALE GENOMIC DNA]</scope>
    <source>
        <strain evidence="2 3">FP3289</strain>
    </source>
</reference>
<comment type="caution">
    <text evidence="2">The sequence shown here is derived from an EMBL/GenBank/DDBJ whole genome shotgun (WGS) entry which is preliminary data.</text>
</comment>
<gene>
    <name evidence="2" type="ORF">VSF3289_03205</name>
</gene>
<name>A0A1E3WJ00_9VIBR</name>
<evidence type="ECO:0000313" key="2">
    <source>
        <dbReference type="EMBL" id="ODS09743.1"/>
    </source>
</evidence>
<proteinExistence type="predicted"/>
<evidence type="ECO:0000256" key="1">
    <source>
        <dbReference type="SAM" id="MobiDB-lite"/>
    </source>
</evidence>
<accession>A0A1E3WJ00</accession>
<evidence type="ECO:0000313" key="3">
    <source>
        <dbReference type="Proteomes" id="UP000095131"/>
    </source>
</evidence>
<dbReference type="Proteomes" id="UP000095131">
    <property type="component" value="Unassembled WGS sequence"/>
</dbReference>
<dbReference type="OrthoDB" id="5829807at2"/>